<dbReference type="PANTHER" id="PTHR43075">
    <property type="entry name" value="FORMATE LYASE ACTIVATING ENZYME, PUTATIVE (AFU_ORTHOLOGUE AFUA_2G15630)-RELATED"/>
    <property type="match status" value="1"/>
</dbReference>
<keyword evidence="8" id="KW-1185">Reference proteome</keyword>
<keyword evidence="2" id="KW-0479">Metal-binding</keyword>
<dbReference type="SUPFAM" id="SSF48452">
    <property type="entry name" value="TPR-like"/>
    <property type="match status" value="1"/>
</dbReference>
<evidence type="ECO:0000256" key="4">
    <source>
        <dbReference type="ARBA" id="ARBA00023014"/>
    </source>
</evidence>
<dbReference type="Pfam" id="PF04055">
    <property type="entry name" value="Radical_SAM"/>
    <property type="match status" value="1"/>
</dbReference>
<evidence type="ECO:0000256" key="2">
    <source>
        <dbReference type="ARBA" id="ARBA00022723"/>
    </source>
</evidence>
<dbReference type="RefSeq" id="XP_040783812.1">
    <property type="nucleotide sequence ID" value="XM_040936221.1"/>
</dbReference>
<dbReference type="Proteomes" id="UP000800039">
    <property type="component" value="Unassembled WGS sequence"/>
</dbReference>
<name>A0A9P4L4F1_9PLEO</name>
<accession>A0A9P4L4F1</accession>
<dbReference type="CDD" id="cd01335">
    <property type="entry name" value="Radical_SAM"/>
    <property type="match status" value="1"/>
</dbReference>
<keyword evidence="4" id="KW-0411">Iron-sulfur</keyword>
<reference evidence="7" key="1">
    <citation type="submission" date="2020-01" db="EMBL/GenBank/DDBJ databases">
        <authorList>
            <consortium name="DOE Joint Genome Institute"/>
            <person name="Haridas S."/>
            <person name="Albert R."/>
            <person name="Binder M."/>
            <person name="Bloem J."/>
            <person name="Labutti K."/>
            <person name="Salamov A."/>
            <person name="Andreopoulos B."/>
            <person name="Baker S.E."/>
            <person name="Barry K."/>
            <person name="Bills G."/>
            <person name="Bluhm B.H."/>
            <person name="Cannon C."/>
            <person name="Castanera R."/>
            <person name="Culley D.E."/>
            <person name="Daum C."/>
            <person name="Ezra D."/>
            <person name="Gonzalez J.B."/>
            <person name="Henrissat B."/>
            <person name="Kuo A."/>
            <person name="Liang C."/>
            <person name="Lipzen A."/>
            <person name="Lutzoni F."/>
            <person name="Magnuson J."/>
            <person name="Mondo S."/>
            <person name="Nolan M."/>
            <person name="Ohm R."/>
            <person name="Pangilinan J."/>
            <person name="Park H.-J."/>
            <person name="Ramirez L."/>
            <person name="Alfaro M."/>
            <person name="Sun H."/>
            <person name="Tritt A."/>
            <person name="Yoshinaga Y."/>
            <person name="Zwiers L.-H."/>
            <person name="Turgeon B.G."/>
            <person name="Goodwin S.B."/>
            <person name="Spatafora J.W."/>
            <person name="Crous P.W."/>
            <person name="Grigoriev I.V."/>
        </authorList>
    </citation>
    <scope>NUCLEOTIDE SEQUENCE</scope>
    <source>
        <strain evidence="7">CBS 394.84</strain>
    </source>
</reference>
<keyword evidence="3" id="KW-0408">Iron</keyword>
<keyword evidence="1" id="KW-0949">S-adenosyl-L-methionine</keyword>
<dbReference type="Gene3D" id="1.25.40.10">
    <property type="entry name" value="Tetratricopeptide repeat domain"/>
    <property type="match status" value="1"/>
</dbReference>
<feature type="region of interest" description="Disordered" evidence="5">
    <location>
        <begin position="430"/>
        <end position="449"/>
    </location>
</feature>
<dbReference type="GO" id="GO:0046872">
    <property type="term" value="F:metal ion binding"/>
    <property type="evidence" value="ECO:0007669"/>
    <property type="project" value="UniProtKB-KW"/>
</dbReference>
<dbReference type="InterPro" id="IPR011990">
    <property type="entry name" value="TPR-like_helical_dom_sf"/>
</dbReference>
<dbReference type="InterPro" id="IPR007197">
    <property type="entry name" value="rSAM"/>
</dbReference>
<dbReference type="InterPro" id="IPR058240">
    <property type="entry name" value="rSAM_sf"/>
</dbReference>
<evidence type="ECO:0000313" key="8">
    <source>
        <dbReference type="Proteomes" id="UP000800039"/>
    </source>
</evidence>
<dbReference type="GeneID" id="63853471"/>
<protein>
    <recommendedName>
        <fullName evidence="6">Radical SAM core domain-containing protein</fullName>
    </recommendedName>
</protein>
<dbReference type="GO" id="GO:0051536">
    <property type="term" value="F:iron-sulfur cluster binding"/>
    <property type="evidence" value="ECO:0007669"/>
    <property type="project" value="UniProtKB-KW"/>
</dbReference>
<dbReference type="PANTHER" id="PTHR43075:SF1">
    <property type="entry name" value="FORMATE LYASE ACTIVATING ENZYME, PUTATIVE (AFU_ORTHOLOGUE AFUA_2G15630)-RELATED"/>
    <property type="match status" value="1"/>
</dbReference>
<dbReference type="InterPro" id="IPR013785">
    <property type="entry name" value="Aldolase_TIM"/>
</dbReference>
<organism evidence="7 8">
    <name type="scientific">Cucurbitaria berberidis CBS 394.84</name>
    <dbReference type="NCBI Taxonomy" id="1168544"/>
    <lineage>
        <taxon>Eukaryota</taxon>
        <taxon>Fungi</taxon>
        <taxon>Dikarya</taxon>
        <taxon>Ascomycota</taxon>
        <taxon>Pezizomycotina</taxon>
        <taxon>Dothideomycetes</taxon>
        <taxon>Pleosporomycetidae</taxon>
        <taxon>Pleosporales</taxon>
        <taxon>Pleosporineae</taxon>
        <taxon>Cucurbitariaceae</taxon>
        <taxon>Cucurbitaria</taxon>
    </lineage>
</organism>
<dbReference type="SUPFAM" id="SSF102114">
    <property type="entry name" value="Radical SAM enzymes"/>
    <property type="match status" value="1"/>
</dbReference>
<evidence type="ECO:0000256" key="5">
    <source>
        <dbReference type="SAM" id="MobiDB-lite"/>
    </source>
</evidence>
<dbReference type="SFLD" id="SFLDS00029">
    <property type="entry name" value="Radical_SAM"/>
    <property type="match status" value="1"/>
</dbReference>
<proteinExistence type="predicted"/>
<dbReference type="EMBL" id="ML976619">
    <property type="protein sequence ID" value="KAF1841249.1"/>
    <property type="molecule type" value="Genomic_DNA"/>
</dbReference>
<dbReference type="OrthoDB" id="1856718at2759"/>
<sequence>MLLLPRVRPALRTLPPTCSLARTSSPRRKLYLAPPYLLDDYIPRYQLISSIDASKKRSLAYAHLRECNLCPRLCGVNRYEETGVCLIGAGTVKVNTIAPHFGEEPCFQGHNGSGSVFFSGCSLRCCFCQNFDIAHQRNGFDLTPEQLAEWYMKLQEVGRVHNINLVTPEHVVPQVVLSILHARELGLRIPIIYNTSSFDSLESIQLLKGLVDIYLADFKVWSDKASKRLLKADNYTATAMESIKAMHEQVGDLCFTADGIAKKGVLVRHLVMPGMEDEGREIMKWLAENVSKDIMVHIMEQYFPRAHVGKKRRNSKGEIKVVEPGGAPISPAAKEQVRRQLERYYVTNKHNPLSIDPDITTMPLIAMDYVADVERAVHEVKVERDTWQAVALQYRTAFEAQTRRLQELQDICFATQAELENERAQQRRLYAKSGQGGNQRAGTIDSAEGLQRERPFGTAVVLSPRKTDSTHQRQSSNDCTNPLFNRVQLSMAQRNYGTALVEIERLLCGPLSSKARAEGLLLKSNVLRASGPDELYDALAACSEALELCDRLSELEAFLPRIQYQRGVLYYELRLLHQAREAFSTVSDDELLSARASEYRRSCDDEIDQLRVARRRPGFDEDRTTMGELLVELGEKGLDSKRRRTSAQLRQYAAAKAKRMSLPHRWVASKSDEH</sequence>
<comment type="caution">
    <text evidence="7">The sequence shown here is derived from an EMBL/GenBank/DDBJ whole genome shotgun (WGS) entry which is preliminary data.</text>
</comment>
<evidence type="ECO:0000313" key="7">
    <source>
        <dbReference type="EMBL" id="KAF1841249.1"/>
    </source>
</evidence>
<evidence type="ECO:0000256" key="1">
    <source>
        <dbReference type="ARBA" id="ARBA00022691"/>
    </source>
</evidence>
<dbReference type="InterPro" id="IPR040085">
    <property type="entry name" value="MJ0674-like"/>
</dbReference>
<dbReference type="AlphaFoldDB" id="A0A9P4L4F1"/>
<dbReference type="GO" id="GO:0003824">
    <property type="term" value="F:catalytic activity"/>
    <property type="evidence" value="ECO:0007669"/>
    <property type="project" value="InterPro"/>
</dbReference>
<gene>
    <name evidence="7" type="ORF">K460DRAFT_399072</name>
</gene>
<dbReference type="SFLD" id="SFLDG01099">
    <property type="entry name" value="Uncharacterised_Radical_SAM_Su"/>
    <property type="match status" value="1"/>
</dbReference>
<evidence type="ECO:0000259" key="6">
    <source>
        <dbReference type="Pfam" id="PF04055"/>
    </source>
</evidence>
<feature type="domain" description="Radical SAM core" evidence="6">
    <location>
        <begin position="116"/>
        <end position="285"/>
    </location>
</feature>
<evidence type="ECO:0000256" key="3">
    <source>
        <dbReference type="ARBA" id="ARBA00023004"/>
    </source>
</evidence>
<dbReference type="Gene3D" id="3.20.20.70">
    <property type="entry name" value="Aldolase class I"/>
    <property type="match status" value="1"/>
</dbReference>